<keyword evidence="2" id="KW-1185">Reference proteome</keyword>
<protein>
    <submittedName>
        <fullName evidence="1">5000_t:CDS:1</fullName>
    </submittedName>
</protein>
<reference evidence="1" key="1">
    <citation type="submission" date="2021-06" db="EMBL/GenBank/DDBJ databases">
        <authorList>
            <person name="Kallberg Y."/>
            <person name="Tangrot J."/>
            <person name="Rosling A."/>
        </authorList>
    </citation>
    <scope>NUCLEOTIDE SEQUENCE</scope>
    <source>
        <strain evidence="1">IL203A</strain>
    </source>
</reference>
<sequence length="174" mass="20393">MNLTYYELLEIPETATHEEIKQQYQKLLLIHHPDKSQRSLINSEDTNKSEKVNQIIEAWNTLKDPELRKVYDKELKATKLRYDGLFNSEIDLDDMEYDQGAVRDYLCKYSPHSLFFKNNNSLKIIIETNSYSIRCRCGGLYIITEENMDQGADIIGCTDCSLRIRVLYETVSEH</sequence>
<comment type="caution">
    <text evidence="1">The sequence shown here is derived from an EMBL/GenBank/DDBJ whole genome shotgun (WGS) entry which is preliminary data.</text>
</comment>
<organism evidence="1 2">
    <name type="scientific">Dentiscutata heterogama</name>
    <dbReference type="NCBI Taxonomy" id="1316150"/>
    <lineage>
        <taxon>Eukaryota</taxon>
        <taxon>Fungi</taxon>
        <taxon>Fungi incertae sedis</taxon>
        <taxon>Mucoromycota</taxon>
        <taxon>Glomeromycotina</taxon>
        <taxon>Glomeromycetes</taxon>
        <taxon>Diversisporales</taxon>
        <taxon>Gigasporaceae</taxon>
        <taxon>Dentiscutata</taxon>
    </lineage>
</organism>
<dbReference type="Proteomes" id="UP000789702">
    <property type="component" value="Unassembled WGS sequence"/>
</dbReference>
<gene>
    <name evidence="1" type="ORF">DHETER_LOCUS7704</name>
</gene>
<evidence type="ECO:0000313" key="1">
    <source>
        <dbReference type="EMBL" id="CAG8612825.1"/>
    </source>
</evidence>
<evidence type="ECO:0000313" key="2">
    <source>
        <dbReference type="Proteomes" id="UP000789702"/>
    </source>
</evidence>
<proteinExistence type="predicted"/>
<accession>A0ACA9MTA1</accession>
<name>A0ACA9MTA1_9GLOM</name>
<dbReference type="EMBL" id="CAJVPU010011235">
    <property type="protein sequence ID" value="CAG8612825.1"/>
    <property type="molecule type" value="Genomic_DNA"/>
</dbReference>